<dbReference type="EMBL" id="ANMO01000216">
    <property type="protein sequence ID" value="EMB14394.1"/>
    <property type="molecule type" value="Genomic_DNA"/>
</dbReference>
<reference evidence="1" key="1">
    <citation type="submission" date="2012-11" db="EMBL/GenBank/DDBJ databases">
        <title>Permanent draft genomes of Rhodopirellula europaea strain SH398 and 6C.</title>
        <authorList>
            <person name="Richter M."/>
            <person name="Richter-Heitmann T."/>
            <person name="Frank C."/>
            <person name="Harder J."/>
            <person name="Glockner F.O."/>
        </authorList>
    </citation>
    <scope>NUCLEOTIDE SEQUENCE</scope>
    <source>
        <strain evidence="1">6C</strain>
    </source>
</reference>
<gene>
    <name evidence="1" type="ORF">RE6C_04816</name>
</gene>
<dbReference type="AlphaFoldDB" id="M2AWN4"/>
<name>M2AWN4_9BACT</name>
<sequence>MDNPNKADKHFGEIDRWCSDRPEASAGCDQTPQPAKLARSRGVRFAIEM</sequence>
<evidence type="ECO:0000313" key="2">
    <source>
        <dbReference type="Proteomes" id="UP000011529"/>
    </source>
</evidence>
<protein>
    <submittedName>
        <fullName evidence="1">Uncharacterized protein</fullName>
    </submittedName>
</protein>
<comment type="caution">
    <text evidence="1">The sequence shown here is derived from an EMBL/GenBank/DDBJ whole genome shotgun (WGS) entry which is preliminary data.</text>
</comment>
<evidence type="ECO:0000313" key="1">
    <source>
        <dbReference type="EMBL" id="EMB14394.1"/>
    </source>
</evidence>
<keyword evidence="2" id="KW-1185">Reference proteome</keyword>
<dbReference type="Proteomes" id="UP000011529">
    <property type="component" value="Unassembled WGS sequence"/>
</dbReference>
<organism evidence="1 2">
    <name type="scientific">Rhodopirellula europaea 6C</name>
    <dbReference type="NCBI Taxonomy" id="1263867"/>
    <lineage>
        <taxon>Bacteria</taxon>
        <taxon>Pseudomonadati</taxon>
        <taxon>Planctomycetota</taxon>
        <taxon>Planctomycetia</taxon>
        <taxon>Pirellulales</taxon>
        <taxon>Pirellulaceae</taxon>
        <taxon>Rhodopirellula</taxon>
    </lineage>
</organism>
<accession>M2AWN4</accession>
<proteinExistence type="predicted"/>
<reference evidence="1" key="2">
    <citation type="journal article" date="2013" name="Mar. Genomics">
        <title>Expression of sulfatases in Rhodopirellula baltica and the diversity of sulfatases in the genus Rhodopirellula.</title>
        <authorList>
            <person name="Wegner C.E."/>
            <person name="Richter-Heitmann T."/>
            <person name="Klindworth A."/>
            <person name="Klockow C."/>
            <person name="Richter M."/>
            <person name="Achstetter T."/>
            <person name="Glockner F.O."/>
            <person name="Harder J."/>
        </authorList>
    </citation>
    <scope>NUCLEOTIDE SEQUENCE [LARGE SCALE GENOMIC DNA]</scope>
    <source>
        <strain evidence="1">6C</strain>
    </source>
</reference>